<dbReference type="AlphaFoldDB" id="A0A5A7QIL2"/>
<organism evidence="1 2">
    <name type="scientific">Striga asiatica</name>
    <name type="common">Asiatic witchweed</name>
    <name type="synonym">Buchnera asiatica</name>
    <dbReference type="NCBI Taxonomy" id="4170"/>
    <lineage>
        <taxon>Eukaryota</taxon>
        <taxon>Viridiplantae</taxon>
        <taxon>Streptophyta</taxon>
        <taxon>Embryophyta</taxon>
        <taxon>Tracheophyta</taxon>
        <taxon>Spermatophyta</taxon>
        <taxon>Magnoliopsida</taxon>
        <taxon>eudicotyledons</taxon>
        <taxon>Gunneridae</taxon>
        <taxon>Pentapetalae</taxon>
        <taxon>asterids</taxon>
        <taxon>lamiids</taxon>
        <taxon>Lamiales</taxon>
        <taxon>Orobanchaceae</taxon>
        <taxon>Buchnereae</taxon>
        <taxon>Striga</taxon>
    </lineage>
</organism>
<dbReference type="Proteomes" id="UP000325081">
    <property type="component" value="Unassembled WGS sequence"/>
</dbReference>
<reference evidence="2" key="1">
    <citation type="journal article" date="2019" name="Curr. Biol.">
        <title>Genome Sequence of Striga asiatica Provides Insight into the Evolution of Plant Parasitism.</title>
        <authorList>
            <person name="Yoshida S."/>
            <person name="Kim S."/>
            <person name="Wafula E.K."/>
            <person name="Tanskanen J."/>
            <person name="Kim Y.M."/>
            <person name="Honaas L."/>
            <person name="Yang Z."/>
            <person name="Spallek T."/>
            <person name="Conn C.E."/>
            <person name="Ichihashi Y."/>
            <person name="Cheong K."/>
            <person name="Cui S."/>
            <person name="Der J.P."/>
            <person name="Gundlach H."/>
            <person name="Jiao Y."/>
            <person name="Hori C."/>
            <person name="Ishida J.K."/>
            <person name="Kasahara H."/>
            <person name="Kiba T."/>
            <person name="Kim M.S."/>
            <person name="Koo N."/>
            <person name="Laohavisit A."/>
            <person name="Lee Y.H."/>
            <person name="Lumba S."/>
            <person name="McCourt P."/>
            <person name="Mortimer J.C."/>
            <person name="Mutuku J.M."/>
            <person name="Nomura T."/>
            <person name="Sasaki-Sekimoto Y."/>
            <person name="Seto Y."/>
            <person name="Wang Y."/>
            <person name="Wakatake T."/>
            <person name="Sakakibara H."/>
            <person name="Demura T."/>
            <person name="Yamaguchi S."/>
            <person name="Yoneyama K."/>
            <person name="Manabe R.I."/>
            <person name="Nelson D.C."/>
            <person name="Schulman A.H."/>
            <person name="Timko M.P."/>
            <person name="dePamphilis C.W."/>
            <person name="Choi D."/>
            <person name="Shirasu K."/>
        </authorList>
    </citation>
    <scope>NUCLEOTIDE SEQUENCE [LARGE SCALE GENOMIC DNA]</scope>
    <source>
        <strain evidence="2">cv. UVA1</strain>
    </source>
</reference>
<keyword evidence="1" id="KW-0347">Helicase</keyword>
<proteinExistence type="predicted"/>
<evidence type="ECO:0000313" key="2">
    <source>
        <dbReference type="Proteomes" id="UP000325081"/>
    </source>
</evidence>
<sequence length="110" mass="12803">MALLNRANAYSKIENEDQEEAKHRLAQFLIYKAMKKADSDSRRRPSRLRVKMIKLKIKIGKRLKNMKKRLSSNALSAKADLYKQIAFVLKSCKHLLHPKDVPVRSLPPMF</sequence>
<evidence type="ECO:0000313" key="1">
    <source>
        <dbReference type="EMBL" id="GER44934.1"/>
    </source>
</evidence>
<accession>A0A5A7QIL2</accession>
<keyword evidence="1" id="KW-0378">Hydrolase</keyword>
<gene>
    <name evidence="1" type="ORF">STAS_21859</name>
</gene>
<protein>
    <submittedName>
        <fullName evidence="1">U5 small nuclear ribonucleoprotein helicase</fullName>
    </submittedName>
</protein>
<dbReference type="GO" id="GO:0004386">
    <property type="term" value="F:helicase activity"/>
    <property type="evidence" value="ECO:0007669"/>
    <property type="project" value="UniProtKB-KW"/>
</dbReference>
<keyword evidence="1" id="KW-0687">Ribonucleoprotein</keyword>
<dbReference type="OrthoDB" id="1909082at2759"/>
<dbReference type="EMBL" id="BKCP01007181">
    <property type="protein sequence ID" value="GER44934.1"/>
    <property type="molecule type" value="Genomic_DNA"/>
</dbReference>
<keyword evidence="2" id="KW-1185">Reference proteome</keyword>
<dbReference type="PANTHER" id="PTHR35687:SF1">
    <property type="entry name" value="OS07G0516700 PROTEIN"/>
    <property type="match status" value="1"/>
</dbReference>
<keyword evidence="1" id="KW-0547">Nucleotide-binding</keyword>
<name>A0A5A7QIL2_STRAF</name>
<dbReference type="GO" id="GO:1990904">
    <property type="term" value="C:ribonucleoprotein complex"/>
    <property type="evidence" value="ECO:0007669"/>
    <property type="project" value="UniProtKB-KW"/>
</dbReference>
<keyword evidence="1" id="KW-0067">ATP-binding</keyword>
<comment type="caution">
    <text evidence="1">The sequence shown here is derived from an EMBL/GenBank/DDBJ whole genome shotgun (WGS) entry which is preliminary data.</text>
</comment>
<dbReference type="PANTHER" id="PTHR35687">
    <property type="entry name" value="OS07G0516700 PROTEIN"/>
    <property type="match status" value="1"/>
</dbReference>